<dbReference type="InterPro" id="IPR002054">
    <property type="entry name" value="DNA-dir_DNA_pol_X"/>
</dbReference>
<evidence type="ECO:0000313" key="25">
    <source>
        <dbReference type="EMBL" id="POZ93110.1"/>
    </source>
</evidence>
<reference evidence="25 26" key="1">
    <citation type="submission" date="2014-01" db="EMBL/GenBank/DDBJ databases">
        <title>Comparative genomics of Petrotoga.</title>
        <authorList>
            <person name="Chow K."/>
            <person name="Charchuk R."/>
            <person name="Nesbo C.L."/>
        </authorList>
    </citation>
    <scope>NUCLEOTIDE SEQUENCE [LARGE SCALE GENOMIC DNA]</scope>
    <source>
        <strain evidence="25 26">DSM 16923</strain>
    </source>
</reference>
<dbReference type="InterPro" id="IPR047967">
    <property type="entry name" value="PolX_PHP"/>
</dbReference>
<dbReference type="GO" id="GO:0003677">
    <property type="term" value="F:DNA binding"/>
    <property type="evidence" value="ECO:0007669"/>
    <property type="project" value="InterPro"/>
</dbReference>
<dbReference type="Gene3D" id="3.30.210.10">
    <property type="entry name" value="DNA polymerase, thumb domain"/>
    <property type="match status" value="1"/>
</dbReference>
<evidence type="ECO:0000256" key="16">
    <source>
        <dbReference type="ARBA" id="ARBA00035717"/>
    </source>
</evidence>
<dbReference type="RefSeq" id="WP_103898227.1">
    <property type="nucleotide sequence ID" value="NZ_JALY01000081.1"/>
</dbReference>
<dbReference type="InterPro" id="IPR002008">
    <property type="entry name" value="DNA_pol_X_beta-like"/>
</dbReference>
<comment type="catalytic activity">
    <reaction evidence="19">
        <text>a 5'-end 2'-deoxyribose-2'-deoxyribonucleotide-DNA = (2E,4S)-4-hydroxypenten-2-al-5-phosphate + a 5'-end 5'-phospho-2'-deoxyribonucleoside-DNA + H(+)</text>
        <dbReference type="Rhea" id="RHEA:76255"/>
        <dbReference type="Rhea" id="RHEA-COMP:13180"/>
        <dbReference type="Rhea" id="RHEA-COMP:18657"/>
        <dbReference type="ChEBI" id="CHEBI:15378"/>
        <dbReference type="ChEBI" id="CHEBI:136412"/>
        <dbReference type="ChEBI" id="CHEBI:195194"/>
        <dbReference type="ChEBI" id="CHEBI:195195"/>
    </reaction>
</comment>
<dbReference type="InterPro" id="IPR043519">
    <property type="entry name" value="NT_sf"/>
</dbReference>
<feature type="domain" description="DNA-directed DNA polymerase X" evidence="24">
    <location>
        <begin position="1"/>
        <end position="313"/>
    </location>
</feature>
<dbReference type="GO" id="GO:0008270">
    <property type="term" value="F:zinc ion binding"/>
    <property type="evidence" value="ECO:0007669"/>
    <property type="project" value="TreeGrafter"/>
</dbReference>
<evidence type="ECO:0000256" key="6">
    <source>
        <dbReference type="ARBA" id="ARBA00022481"/>
    </source>
</evidence>
<dbReference type="InterPro" id="IPR027421">
    <property type="entry name" value="DNA_pol_lamdba_lyase_dom_sf"/>
</dbReference>
<evidence type="ECO:0000256" key="12">
    <source>
        <dbReference type="ARBA" id="ARBA00022843"/>
    </source>
</evidence>
<comment type="catalytic activity">
    <reaction evidence="18">
        <text>2'-deoxyribonucleotide-(2'-deoxyribose 5'-phosphate)-2'-deoxyribonucleotide-DNA = a 3'-end 2'-deoxyribonucleotide-(2,3-dehydro-2,3-deoxyribose 5'-phosphate)-DNA + a 5'-end 5'-phospho-2'-deoxyribonucleoside-DNA + H(+)</text>
        <dbReference type="Rhea" id="RHEA:66592"/>
        <dbReference type="Rhea" id="RHEA-COMP:13180"/>
        <dbReference type="Rhea" id="RHEA-COMP:16897"/>
        <dbReference type="Rhea" id="RHEA-COMP:17067"/>
        <dbReference type="ChEBI" id="CHEBI:15378"/>
        <dbReference type="ChEBI" id="CHEBI:136412"/>
        <dbReference type="ChEBI" id="CHEBI:157695"/>
        <dbReference type="ChEBI" id="CHEBI:167181"/>
        <dbReference type="EC" id="4.2.99.18"/>
    </reaction>
</comment>
<name>A0A2S5EJ05_9BACT</name>
<comment type="cofactor">
    <cofactor evidence="1">
        <name>Mg(2+)</name>
        <dbReference type="ChEBI" id="CHEBI:18420"/>
    </cofactor>
</comment>
<dbReference type="SUPFAM" id="SSF47802">
    <property type="entry name" value="DNA polymerase beta, N-terminal domain-like"/>
    <property type="match status" value="1"/>
</dbReference>
<evidence type="ECO:0000256" key="13">
    <source>
        <dbReference type="ARBA" id="ARBA00022932"/>
    </source>
</evidence>
<evidence type="ECO:0000256" key="4">
    <source>
        <dbReference type="ARBA" id="ARBA00012720"/>
    </source>
</evidence>
<keyword evidence="6" id="KW-0488">Methylation</keyword>
<evidence type="ECO:0000256" key="20">
    <source>
        <dbReference type="ARBA" id="ARBA00045548"/>
    </source>
</evidence>
<evidence type="ECO:0000256" key="9">
    <source>
        <dbReference type="ARBA" id="ARBA00022695"/>
    </source>
</evidence>
<gene>
    <name evidence="25" type="ORF">AA81_03520</name>
</gene>
<dbReference type="Proteomes" id="UP000236950">
    <property type="component" value="Unassembled WGS sequence"/>
</dbReference>
<dbReference type="InterPro" id="IPR050243">
    <property type="entry name" value="PHP_phosphatase"/>
</dbReference>
<dbReference type="NCBIfam" id="NF006375">
    <property type="entry name" value="PRK08609.1"/>
    <property type="match status" value="1"/>
</dbReference>
<dbReference type="SUPFAM" id="SSF89550">
    <property type="entry name" value="PHP domain-like"/>
    <property type="match status" value="1"/>
</dbReference>
<dbReference type="InterPro" id="IPR004013">
    <property type="entry name" value="PHP_dom"/>
</dbReference>
<dbReference type="GO" id="GO:0005829">
    <property type="term" value="C:cytosol"/>
    <property type="evidence" value="ECO:0007669"/>
    <property type="project" value="TreeGrafter"/>
</dbReference>
<comment type="function">
    <text evidence="20">Repair polymerase that plays a key role in base-excision repair. During this process, the damaged base is excised by specific DNA glycosylases, the DNA backbone is nicked at the abasic site by an apurinic/apyrimidic (AP) endonuclease, and POLB removes 5'-deoxyribose-phosphate from the preincised AP site acting as a 5'-deoxyribose-phosphate lyase (5'-dRP lyase); through its DNA polymerase activity, it adds one nucleotide to the 3' end of the arising single-nucleotide gap. Conducts 'gap-filling' DNA synthesis in a stepwise distributive fashion rather than in a processive fashion as for other DNA polymerases. It is also able to cleave sugar-phosphate bonds 3' to an intact AP site, acting as an AP lyase.</text>
</comment>
<feature type="domain" description="Helix-hairpin-helix DNA-binding motif class 1" evidence="22">
    <location>
        <begin position="51"/>
        <end position="70"/>
    </location>
</feature>
<evidence type="ECO:0000256" key="2">
    <source>
        <dbReference type="ARBA" id="ARBA00004496"/>
    </source>
</evidence>
<comment type="subcellular location">
    <subcellularLocation>
        <location evidence="2">Cytoplasm</location>
    </subcellularLocation>
</comment>
<dbReference type="AlphaFoldDB" id="A0A2S5EJ05"/>
<accession>A0A2S5EJ05</accession>
<organism evidence="25 26">
    <name type="scientific">Petrotoga halophila DSM 16923</name>
    <dbReference type="NCBI Taxonomy" id="1122953"/>
    <lineage>
        <taxon>Bacteria</taxon>
        <taxon>Thermotogati</taxon>
        <taxon>Thermotogota</taxon>
        <taxon>Thermotogae</taxon>
        <taxon>Petrotogales</taxon>
        <taxon>Petrotogaceae</taxon>
        <taxon>Petrotoga</taxon>
    </lineage>
</organism>
<dbReference type="Pfam" id="PF02811">
    <property type="entry name" value="PHP"/>
    <property type="match status" value="1"/>
</dbReference>
<keyword evidence="13" id="KW-0239">DNA-directed DNA polymerase</keyword>
<dbReference type="CDD" id="cd07436">
    <property type="entry name" value="PHP_PolX"/>
    <property type="match status" value="1"/>
</dbReference>
<keyword evidence="12" id="KW-0832">Ubl conjugation</keyword>
<feature type="non-terminal residue" evidence="25">
    <location>
        <position position="485"/>
    </location>
</feature>
<evidence type="ECO:0000256" key="10">
    <source>
        <dbReference type="ARBA" id="ARBA00022705"/>
    </source>
</evidence>
<dbReference type="Gene3D" id="3.20.20.140">
    <property type="entry name" value="Metal-dependent hydrolases"/>
    <property type="match status" value="1"/>
</dbReference>
<proteinExistence type="predicted"/>
<feature type="domain" description="Helix-hairpin-helix DNA-binding motif class 1" evidence="22">
    <location>
        <begin position="126"/>
        <end position="145"/>
    </location>
</feature>
<dbReference type="GO" id="GO:0003887">
    <property type="term" value="F:DNA-directed DNA polymerase activity"/>
    <property type="evidence" value="ECO:0007669"/>
    <property type="project" value="UniProtKB-KW"/>
</dbReference>
<comment type="caution">
    <text evidence="25">The sequence shown here is derived from an EMBL/GenBank/DDBJ whole genome shotgun (WGS) entry which is preliminary data.</text>
</comment>
<dbReference type="Gene3D" id="1.10.150.110">
    <property type="entry name" value="DNA polymerase beta, N-terminal domain-like"/>
    <property type="match status" value="1"/>
</dbReference>
<dbReference type="InterPro" id="IPR037160">
    <property type="entry name" value="DNA_Pol_thumb_sf"/>
</dbReference>
<feature type="domain" description="Helix-hairpin-helix DNA-binding motif class 1" evidence="22">
    <location>
        <begin position="91"/>
        <end position="110"/>
    </location>
</feature>
<evidence type="ECO:0000256" key="15">
    <source>
        <dbReference type="ARBA" id="ARBA00023204"/>
    </source>
</evidence>
<keyword evidence="15" id="KW-0234">DNA repair</keyword>
<evidence type="ECO:0000259" key="23">
    <source>
        <dbReference type="SMART" id="SM00481"/>
    </source>
</evidence>
<protein>
    <recommendedName>
        <fullName evidence="5">DNA polymerase beta</fullName>
        <ecNumber evidence="3">2.7.7.7</ecNumber>
        <ecNumber evidence="4">4.2.99.18</ecNumber>
    </recommendedName>
    <alternativeName>
        <fullName evidence="16">5'-deoxyribose-phosphate lyase</fullName>
    </alternativeName>
    <alternativeName>
        <fullName evidence="17">AP lyase</fullName>
    </alternativeName>
</protein>
<evidence type="ECO:0000313" key="26">
    <source>
        <dbReference type="Proteomes" id="UP000236950"/>
    </source>
</evidence>
<evidence type="ECO:0000256" key="8">
    <source>
        <dbReference type="ARBA" id="ARBA00022679"/>
    </source>
</evidence>
<evidence type="ECO:0000256" key="18">
    <source>
        <dbReference type="ARBA" id="ARBA00044632"/>
    </source>
</evidence>
<dbReference type="SMART" id="SM00481">
    <property type="entry name" value="POLIIIAc"/>
    <property type="match status" value="1"/>
</dbReference>
<evidence type="ECO:0000256" key="14">
    <source>
        <dbReference type="ARBA" id="ARBA00023053"/>
    </source>
</evidence>
<dbReference type="Pfam" id="PF14791">
    <property type="entry name" value="DNA_pol_B_thumb"/>
    <property type="match status" value="1"/>
</dbReference>
<dbReference type="SMART" id="SM00278">
    <property type="entry name" value="HhH1"/>
    <property type="match status" value="3"/>
</dbReference>
<dbReference type="InterPro" id="IPR003141">
    <property type="entry name" value="Pol/His_phosphatase_N"/>
</dbReference>
<evidence type="ECO:0000256" key="5">
    <source>
        <dbReference type="ARBA" id="ARBA00020020"/>
    </source>
</evidence>
<keyword evidence="26" id="KW-1185">Reference proteome</keyword>
<dbReference type="Gene3D" id="1.10.150.20">
    <property type="entry name" value="5' to 3' exonuclease, C-terminal subdomain"/>
    <property type="match status" value="1"/>
</dbReference>
<sequence length="485" mass="55624">MDKKTVINILNEIGLLLELKGENPFKIRAYYNAARAIETLDEDIEILVKNNKLKEVKGIGEAINKKITELITTGRLEYYENLKTSIPEGLVEMLKIPGLGPKKIKTLWDKLDIKTVGELEYACLENRLVELPGFGEKTQKKILEGIKFVKRFSNQHLFSEAYSEANLLKQYLLKTGLVIRCEIAGSIRRKKEIVKDIDILATTNNPQKLMESFVEYDKTRDVIVKGDTKTSITLESGINADLRVVKDEEYPYALHHFTGSKEYNTAMRHRAKRMGIKMNEYGLFKGDALIKCYDEEEIFRKLNLSYIPPEIRENMGEIEAAEKGEIPVLVEQKDIKGVFHVHTNYSDGANTLTEMVNGARELGYKYIGITDHSKSARYAHGLNEEDILRQFDEIDRLNEKYSDIKILKGIESDILKDGSLDYEEDLLKKFDFVIASVHSNFKMSKEEMTERIIKAVKSKYTKILGHVTGRLLLSRDGYDLDVYRV</sequence>
<evidence type="ECO:0000259" key="24">
    <source>
        <dbReference type="SMART" id="SM00483"/>
    </source>
</evidence>
<dbReference type="InterPro" id="IPR010996">
    <property type="entry name" value="HHH_MUS81"/>
</dbReference>
<comment type="catalytic activity">
    <reaction evidence="21">
        <text>DNA(n) + a 2'-deoxyribonucleoside 5'-triphosphate = DNA(n+1) + diphosphate</text>
        <dbReference type="Rhea" id="RHEA:22508"/>
        <dbReference type="Rhea" id="RHEA-COMP:17339"/>
        <dbReference type="Rhea" id="RHEA-COMP:17340"/>
        <dbReference type="ChEBI" id="CHEBI:33019"/>
        <dbReference type="ChEBI" id="CHEBI:61560"/>
        <dbReference type="ChEBI" id="CHEBI:173112"/>
        <dbReference type="EC" id="2.7.7.7"/>
    </reaction>
</comment>
<dbReference type="SUPFAM" id="SSF81301">
    <property type="entry name" value="Nucleotidyltransferase"/>
    <property type="match status" value="1"/>
</dbReference>
<dbReference type="EMBL" id="JALY01000081">
    <property type="protein sequence ID" value="POZ93110.1"/>
    <property type="molecule type" value="Genomic_DNA"/>
</dbReference>
<evidence type="ECO:0000256" key="17">
    <source>
        <dbReference type="ARBA" id="ARBA00035726"/>
    </source>
</evidence>
<keyword evidence="10" id="KW-0235">DNA replication</keyword>
<evidence type="ECO:0000259" key="22">
    <source>
        <dbReference type="SMART" id="SM00278"/>
    </source>
</evidence>
<dbReference type="EC" id="2.7.7.7" evidence="3"/>
<dbReference type="PANTHER" id="PTHR36928:SF1">
    <property type="entry name" value="PHOSPHATASE YCDX-RELATED"/>
    <property type="match status" value="1"/>
</dbReference>
<dbReference type="PANTHER" id="PTHR36928">
    <property type="entry name" value="PHOSPHATASE YCDX-RELATED"/>
    <property type="match status" value="1"/>
</dbReference>
<dbReference type="SUPFAM" id="SSF158702">
    <property type="entry name" value="Sec63 N-terminal domain-like"/>
    <property type="match status" value="1"/>
</dbReference>
<keyword evidence="9" id="KW-0548">Nucleotidyltransferase</keyword>
<dbReference type="InterPro" id="IPR029398">
    <property type="entry name" value="PolB_thumb"/>
</dbReference>
<dbReference type="InterPro" id="IPR003583">
    <property type="entry name" value="Hlx-hairpin-Hlx_DNA-bd_motif"/>
</dbReference>
<keyword evidence="7" id="KW-0237">DNA synthesis</keyword>
<dbReference type="InterPro" id="IPR016195">
    <property type="entry name" value="Pol/histidinol_Pase-like"/>
</dbReference>
<keyword evidence="14" id="KW-0915">Sodium</keyword>
<dbReference type="EC" id="4.2.99.18" evidence="4"/>
<evidence type="ECO:0000256" key="1">
    <source>
        <dbReference type="ARBA" id="ARBA00001946"/>
    </source>
</evidence>
<keyword evidence="8" id="KW-0808">Transferase</keyword>
<dbReference type="GO" id="GO:0006281">
    <property type="term" value="P:DNA repair"/>
    <property type="evidence" value="ECO:0007669"/>
    <property type="project" value="UniProtKB-KW"/>
</dbReference>
<dbReference type="Gene3D" id="3.30.460.10">
    <property type="entry name" value="Beta Polymerase, domain 2"/>
    <property type="match status" value="1"/>
</dbReference>
<dbReference type="GO" id="GO:0042578">
    <property type="term" value="F:phosphoric ester hydrolase activity"/>
    <property type="evidence" value="ECO:0007669"/>
    <property type="project" value="TreeGrafter"/>
</dbReference>
<evidence type="ECO:0000256" key="11">
    <source>
        <dbReference type="ARBA" id="ARBA00022763"/>
    </source>
</evidence>
<evidence type="ECO:0000256" key="19">
    <source>
        <dbReference type="ARBA" id="ARBA00044678"/>
    </source>
</evidence>
<dbReference type="SMART" id="SM00483">
    <property type="entry name" value="POLXc"/>
    <property type="match status" value="1"/>
</dbReference>
<dbReference type="GO" id="GO:0140078">
    <property type="term" value="F:class I DNA-(apurinic or apyrimidinic site) endonuclease activity"/>
    <property type="evidence" value="ECO:0007669"/>
    <property type="project" value="UniProtKB-EC"/>
</dbReference>
<evidence type="ECO:0000256" key="21">
    <source>
        <dbReference type="ARBA" id="ARBA00049244"/>
    </source>
</evidence>
<feature type="domain" description="Polymerase/histidinol phosphatase N-terminal" evidence="23">
    <location>
        <begin position="337"/>
        <end position="416"/>
    </location>
</feature>
<dbReference type="CDD" id="cd00141">
    <property type="entry name" value="NT_POLXc"/>
    <property type="match status" value="1"/>
</dbReference>
<dbReference type="Pfam" id="PF14520">
    <property type="entry name" value="HHH_5"/>
    <property type="match status" value="1"/>
</dbReference>
<evidence type="ECO:0000256" key="7">
    <source>
        <dbReference type="ARBA" id="ARBA00022634"/>
    </source>
</evidence>
<dbReference type="Pfam" id="PF14716">
    <property type="entry name" value="HHH_8"/>
    <property type="match status" value="1"/>
</dbReference>
<keyword evidence="11" id="KW-0227">DNA damage</keyword>
<dbReference type="PRINTS" id="PR00870">
    <property type="entry name" value="DNAPOLXBETA"/>
</dbReference>
<evidence type="ECO:0000256" key="3">
    <source>
        <dbReference type="ARBA" id="ARBA00012417"/>
    </source>
</evidence>